<reference evidence="2" key="1">
    <citation type="submission" date="2021-01" db="EMBL/GenBank/DDBJ databases">
        <authorList>
            <person name="Zahm M."/>
            <person name="Roques C."/>
            <person name="Cabau C."/>
            <person name="Klopp C."/>
            <person name="Donnadieu C."/>
            <person name="Jouanno E."/>
            <person name="Lampietro C."/>
            <person name="Louis A."/>
            <person name="Herpin A."/>
            <person name="Echchiki A."/>
            <person name="Berthelot C."/>
            <person name="Parey E."/>
            <person name="Roest-Crollius H."/>
            <person name="Braasch I."/>
            <person name="Postlethwait J."/>
            <person name="Bobe J."/>
            <person name="Montfort J."/>
            <person name="Bouchez O."/>
            <person name="Begum T."/>
            <person name="Mejri S."/>
            <person name="Adams A."/>
            <person name="Chen W.-J."/>
            <person name="Guiguen Y."/>
        </authorList>
    </citation>
    <scope>NUCLEOTIDE SEQUENCE</scope>
    <source>
        <tissue evidence="2">Blood</tissue>
    </source>
</reference>
<dbReference type="OrthoDB" id="5915660at2759"/>
<proteinExistence type="predicted"/>
<accession>A0A8T3D9Y6</accession>
<keyword evidence="3" id="KW-1185">Reference proteome</keyword>
<dbReference type="EMBL" id="JAERUA010000012">
    <property type="protein sequence ID" value="KAI1892554.1"/>
    <property type="molecule type" value="Genomic_DNA"/>
</dbReference>
<comment type="caution">
    <text evidence="2">The sequence shown here is derived from an EMBL/GenBank/DDBJ whole genome shotgun (WGS) entry which is preliminary data.</text>
</comment>
<sequence length="89" mass="9814">MSQSSPADEGTTFEHLWSTLEPDSTYFELPPGGHSGDSEASSGLPTNRAEVCMDIFHMRDMNETVMGVWRSGIKREGNTLIRDQAKPAI</sequence>
<evidence type="ECO:0000313" key="3">
    <source>
        <dbReference type="Proteomes" id="UP000829720"/>
    </source>
</evidence>
<feature type="region of interest" description="Disordered" evidence="1">
    <location>
        <begin position="23"/>
        <end position="46"/>
    </location>
</feature>
<dbReference type="Proteomes" id="UP000829720">
    <property type="component" value="Unassembled WGS sequence"/>
</dbReference>
<evidence type="ECO:0000256" key="1">
    <source>
        <dbReference type="SAM" id="MobiDB-lite"/>
    </source>
</evidence>
<dbReference type="AlphaFoldDB" id="A0A8T3D9Y6"/>
<organism evidence="2 3">
    <name type="scientific">Albula goreensis</name>
    <dbReference type="NCBI Taxonomy" id="1534307"/>
    <lineage>
        <taxon>Eukaryota</taxon>
        <taxon>Metazoa</taxon>
        <taxon>Chordata</taxon>
        <taxon>Craniata</taxon>
        <taxon>Vertebrata</taxon>
        <taxon>Euteleostomi</taxon>
        <taxon>Actinopterygii</taxon>
        <taxon>Neopterygii</taxon>
        <taxon>Teleostei</taxon>
        <taxon>Albuliformes</taxon>
        <taxon>Albulidae</taxon>
        <taxon>Albula</taxon>
    </lineage>
</organism>
<evidence type="ECO:0000313" key="2">
    <source>
        <dbReference type="EMBL" id="KAI1892554.1"/>
    </source>
</evidence>
<gene>
    <name evidence="2" type="ORF">AGOR_G00134780</name>
</gene>
<protein>
    <submittedName>
        <fullName evidence="2">Uncharacterized protein</fullName>
    </submittedName>
</protein>
<name>A0A8T3D9Y6_9TELE</name>